<dbReference type="Gene3D" id="3.40.190.10">
    <property type="entry name" value="Periplasmic binding protein-like II"/>
    <property type="match status" value="1"/>
</dbReference>
<dbReference type="GO" id="GO:0015833">
    <property type="term" value="P:peptide transport"/>
    <property type="evidence" value="ECO:0007669"/>
    <property type="project" value="TreeGrafter"/>
</dbReference>
<dbReference type="InterPro" id="IPR030678">
    <property type="entry name" value="Peptide/Ni-bd"/>
</dbReference>
<gene>
    <name evidence="3" type="ORF">E1181_22060</name>
</gene>
<dbReference type="CDD" id="cd08490">
    <property type="entry name" value="PBP2_NikA_DppA_OppA_like_3"/>
    <property type="match status" value="1"/>
</dbReference>
<feature type="signal peptide" evidence="1">
    <location>
        <begin position="1"/>
        <end position="23"/>
    </location>
</feature>
<dbReference type="Gene3D" id="3.10.105.10">
    <property type="entry name" value="Dipeptide-binding Protein, Domain 3"/>
    <property type="match status" value="1"/>
</dbReference>
<evidence type="ECO:0000313" key="3">
    <source>
        <dbReference type="EMBL" id="TDD02813.1"/>
    </source>
</evidence>
<evidence type="ECO:0000313" key="4">
    <source>
        <dbReference type="Proteomes" id="UP000295674"/>
    </source>
</evidence>
<evidence type="ECO:0000259" key="2">
    <source>
        <dbReference type="Pfam" id="PF00496"/>
    </source>
</evidence>
<dbReference type="Proteomes" id="UP000295674">
    <property type="component" value="Unassembled WGS sequence"/>
</dbReference>
<reference evidence="3 4" key="1">
    <citation type="submission" date="2019-03" db="EMBL/GenBank/DDBJ databases">
        <title>Draft genome sequences of novel Actinobacteria.</title>
        <authorList>
            <person name="Sahin N."/>
            <person name="Ay H."/>
            <person name="Saygin H."/>
        </authorList>
    </citation>
    <scope>NUCLEOTIDE SEQUENCE [LARGE SCALE GENOMIC DNA]</scope>
    <source>
        <strain evidence="3 4">16K309</strain>
    </source>
</reference>
<sequence>MSQGLTRVAALLAGALVLSGCFAAAPGGGADDRLGVAMSFQPVANLSPHSDDALLLTKLGAAETLTVLDRDGTARPALAESWEQTDPLTLRLNLRAGVTFHDGTPLTAEHAAASLNHVVTATTPPRALKGVQLTAKAAGERALELTTARPDPILPQRLTAPQLAILAPAAYADPASPNPVRTGTGPYVLDSVQGAAGATLNANPRYWGGAPKASGVDARFIADGASRANALRAGEVDVVDTVPVSQLPTVEGNEVLDVPLPRLIGAHLNTRSAVFADPAMRAAARQAIDPARIAEGVYAGQADPARGLFGPASPWATAAPPPPAPAAAQPRGRIRIATYDERPELPEIASVVAEDLRKAGFEVTDVVVQEFSTMESDLLSGAYDVVIGARNYSVDTGDPIGYLRSDWTCDGGYNLSRLCDPAIDAAVEAAQPAPPQERERAAVRIAEQVLGTDAIVPIAHERSRIGIAPGVSGVAEDGFDRRLITVETSRGA</sequence>
<dbReference type="RefSeq" id="WP_132677550.1">
    <property type="nucleotide sequence ID" value="NZ_SMKS01000045.1"/>
</dbReference>
<dbReference type="GO" id="GO:0042597">
    <property type="term" value="C:periplasmic space"/>
    <property type="evidence" value="ECO:0007669"/>
    <property type="project" value="UniProtKB-ARBA"/>
</dbReference>
<dbReference type="PROSITE" id="PS51257">
    <property type="entry name" value="PROKAR_LIPOPROTEIN"/>
    <property type="match status" value="1"/>
</dbReference>
<dbReference type="EMBL" id="SMKS01000045">
    <property type="protein sequence ID" value="TDD02813.1"/>
    <property type="molecule type" value="Genomic_DNA"/>
</dbReference>
<dbReference type="SUPFAM" id="SSF53850">
    <property type="entry name" value="Periplasmic binding protein-like II"/>
    <property type="match status" value="1"/>
</dbReference>
<organism evidence="3 4">
    <name type="scientific">Saccharopolyspora terrae</name>
    <dbReference type="NCBI Taxonomy" id="2530384"/>
    <lineage>
        <taxon>Bacteria</taxon>
        <taxon>Bacillati</taxon>
        <taxon>Actinomycetota</taxon>
        <taxon>Actinomycetes</taxon>
        <taxon>Pseudonocardiales</taxon>
        <taxon>Pseudonocardiaceae</taxon>
        <taxon>Saccharopolyspora</taxon>
    </lineage>
</organism>
<comment type="caution">
    <text evidence="3">The sequence shown here is derived from an EMBL/GenBank/DDBJ whole genome shotgun (WGS) entry which is preliminary data.</text>
</comment>
<dbReference type="PANTHER" id="PTHR30290">
    <property type="entry name" value="PERIPLASMIC BINDING COMPONENT OF ABC TRANSPORTER"/>
    <property type="match status" value="1"/>
</dbReference>
<feature type="domain" description="Solute-binding protein family 5" evidence="2">
    <location>
        <begin position="75"/>
        <end position="413"/>
    </location>
</feature>
<protein>
    <submittedName>
        <fullName evidence="3">ABC transporter substrate-binding protein</fullName>
    </submittedName>
</protein>
<dbReference type="Pfam" id="PF00496">
    <property type="entry name" value="SBP_bac_5"/>
    <property type="match status" value="1"/>
</dbReference>
<dbReference type="InterPro" id="IPR039424">
    <property type="entry name" value="SBP_5"/>
</dbReference>
<keyword evidence="1" id="KW-0732">Signal</keyword>
<proteinExistence type="predicted"/>
<dbReference type="GO" id="GO:1904680">
    <property type="term" value="F:peptide transmembrane transporter activity"/>
    <property type="evidence" value="ECO:0007669"/>
    <property type="project" value="TreeGrafter"/>
</dbReference>
<accession>A0A4R4VJ37</accession>
<dbReference type="PIRSF" id="PIRSF002741">
    <property type="entry name" value="MppA"/>
    <property type="match status" value="1"/>
</dbReference>
<dbReference type="AlphaFoldDB" id="A0A4R4VJ37"/>
<dbReference type="InterPro" id="IPR000914">
    <property type="entry name" value="SBP_5_dom"/>
</dbReference>
<dbReference type="OrthoDB" id="5243526at2"/>
<name>A0A4R4VJ37_9PSEU</name>
<evidence type="ECO:0000256" key="1">
    <source>
        <dbReference type="SAM" id="SignalP"/>
    </source>
</evidence>
<dbReference type="GO" id="GO:0043190">
    <property type="term" value="C:ATP-binding cassette (ABC) transporter complex"/>
    <property type="evidence" value="ECO:0007669"/>
    <property type="project" value="InterPro"/>
</dbReference>
<dbReference type="PANTHER" id="PTHR30290:SF65">
    <property type="entry name" value="MONOACYL PHOSPHATIDYLINOSITOL TETRAMANNOSIDE-BINDING PROTEIN LPQW-RELATED"/>
    <property type="match status" value="1"/>
</dbReference>
<feature type="chain" id="PRO_5039311968" evidence="1">
    <location>
        <begin position="24"/>
        <end position="492"/>
    </location>
</feature>
<keyword evidence="4" id="KW-1185">Reference proteome</keyword>